<sequence length="25" mass="2715">MSGPRNQNQVYEEEVPPRQDGGGGL</sequence>
<gene>
    <name evidence="2" type="ORF">TPAB3V08_LOCUS15901</name>
</gene>
<evidence type="ECO:0000256" key="1">
    <source>
        <dbReference type="SAM" id="MobiDB-lite"/>
    </source>
</evidence>
<name>A0ABN7PTK3_TIMPD</name>
<protein>
    <submittedName>
        <fullName evidence="2">Uncharacterized protein</fullName>
    </submittedName>
</protein>
<keyword evidence="3" id="KW-1185">Reference proteome</keyword>
<feature type="region of interest" description="Disordered" evidence="1">
    <location>
        <begin position="1"/>
        <end position="25"/>
    </location>
</feature>
<evidence type="ECO:0000313" key="2">
    <source>
        <dbReference type="EMBL" id="CAG2068958.1"/>
    </source>
</evidence>
<proteinExistence type="predicted"/>
<dbReference type="EMBL" id="CAJPIN010108870">
    <property type="protein sequence ID" value="CAG2068958.1"/>
    <property type="molecule type" value="Genomic_DNA"/>
</dbReference>
<reference evidence="2" key="1">
    <citation type="submission" date="2021-03" db="EMBL/GenBank/DDBJ databases">
        <authorList>
            <person name="Tran Van P."/>
        </authorList>
    </citation>
    <scope>NUCLEOTIDE SEQUENCE</scope>
</reference>
<organism evidence="2 3">
    <name type="scientific">Timema podura</name>
    <name type="common">Walking stick</name>
    <dbReference type="NCBI Taxonomy" id="61482"/>
    <lineage>
        <taxon>Eukaryota</taxon>
        <taxon>Metazoa</taxon>
        <taxon>Ecdysozoa</taxon>
        <taxon>Arthropoda</taxon>
        <taxon>Hexapoda</taxon>
        <taxon>Insecta</taxon>
        <taxon>Pterygota</taxon>
        <taxon>Neoptera</taxon>
        <taxon>Polyneoptera</taxon>
        <taxon>Phasmatodea</taxon>
        <taxon>Timematodea</taxon>
        <taxon>Timematoidea</taxon>
        <taxon>Timematidae</taxon>
        <taxon>Timema</taxon>
    </lineage>
</organism>
<evidence type="ECO:0000313" key="3">
    <source>
        <dbReference type="Proteomes" id="UP001153148"/>
    </source>
</evidence>
<dbReference type="Proteomes" id="UP001153148">
    <property type="component" value="Unassembled WGS sequence"/>
</dbReference>
<comment type="caution">
    <text evidence="2">The sequence shown here is derived from an EMBL/GenBank/DDBJ whole genome shotgun (WGS) entry which is preliminary data.</text>
</comment>
<accession>A0ABN7PTK3</accession>
<feature type="compositionally biased region" description="Polar residues" evidence="1">
    <location>
        <begin position="1"/>
        <end position="10"/>
    </location>
</feature>